<dbReference type="Proteomes" id="UP000198939">
    <property type="component" value="Unassembled WGS sequence"/>
</dbReference>
<dbReference type="SMART" id="SM00822">
    <property type="entry name" value="PKS_KR"/>
    <property type="match status" value="1"/>
</dbReference>
<organism evidence="4 6">
    <name type="scientific">Rhizobium tibeticum</name>
    <dbReference type="NCBI Taxonomy" id="501024"/>
    <lineage>
        <taxon>Bacteria</taxon>
        <taxon>Pseudomonadati</taxon>
        <taxon>Pseudomonadota</taxon>
        <taxon>Alphaproteobacteria</taxon>
        <taxon>Hyphomicrobiales</taxon>
        <taxon>Rhizobiaceae</taxon>
        <taxon>Rhizobium/Agrobacterium group</taxon>
        <taxon>Rhizobium</taxon>
    </lineage>
</organism>
<dbReference type="NCBIfam" id="NF005075">
    <property type="entry name" value="PRK06500.1"/>
    <property type="match status" value="1"/>
</dbReference>
<dbReference type="EC" id="1.1.1.268" evidence="4"/>
<dbReference type="PANTHER" id="PTHR43669:SF3">
    <property type="entry name" value="ALCOHOL DEHYDROGENASE, PUTATIVE (AFU_ORTHOLOGUE AFUA_3G03445)-RELATED"/>
    <property type="match status" value="1"/>
</dbReference>
<dbReference type="CDD" id="cd05233">
    <property type="entry name" value="SDR_c"/>
    <property type="match status" value="1"/>
</dbReference>
<evidence type="ECO:0000256" key="1">
    <source>
        <dbReference type="ARBA" id="ARBA00006484"/>
    </source>
</evidence>
<evidence type="ECO:0000313" key="7">
    <source>
        <dbReference type="Proteomes" id="UP000198939"/>
    </source>
</evidence>
<dbReference type="PANTHER" id="PTHR43669">
    <property type="entry name" value="5-KETO-D-GLUCONATE 5-REDUCTASE"/>
    <property type="match status" value="1"/>
</dbReference>
<dbReference type="OrthoDB" id="9803333at2"/>
<gene>
    <name evidence="4" type="primary">xecD_1</name>
    <name evidence="4" type="ORF">RTCCBAU85039_1044</name>
    <name evidence="5" type="ORF">SAMN05216228_1002223</name>
</gene>
<accession>A0A1H8DX06</accession>
<dbReference type="PRINTS" id="PR00081">
    <property type="entry name" value="GDHRDH"/>
</dbReference>
<reference evidence="6" key="3">
    <citation type="submission" date="2016-10" db="EMBL/GenBank/DDBJ databases">
        <authorList>
            <person name="Wibberg D."/>
        </authorList>
    </citation>
    <scope>NUCLEOTIDE SEQUENCE [LARGE SCALE GENOMIC DNA]</scope>
</reference>
<feature type="domain" description="Ketoreductase" evidence="3">
    <location>
        <begin position="7"/>
        <end position="181"/>
    </location>
</feature>
<dbReference type="Pfam" id="PF13561">
    <property type="entry name" value="adh_short_C2"/>
    <property type="match status" value="1"/>
</dbReference>
<dbReference type="Gene3D" id="3.40.50.720">
    <property type="entry name" value="NAD(P)-binding Rossmann-like Domain"/>
    <property type="match status" value="1"/>
</dbReference>
<evidence type="ECO:0000259" key="3">
    <source>
        <dbReference type="SMART" id="SM00822"/>
    </source>
</evidence>
<dbReference type="InterPro" id="IPR057326">
    <property type="entry name" value="KR_dom"/>
</dbReference>
<name>A0A1H8DX06_9HYPH</name>
<dbReference type="SUPFAM" id="SSF51735">
    <property type="entry name" value="NAD(P)-binding Rossmann-fold domains"/>
    <property type="match status" value="1"/>
</dbReference>
<dbReference type="Proteomes" id="UP000183063">
    <property type="component" value="Unassembled WGS sequence"/>
</dbReference>
<dbReference type="GO" id="GO:0050574">
    <property type="term" value="F:2-(R)-hydroxypropyl-CoM dehydrogenase activity"/>
    <property type="evidence" value="ECO:0007669"/>
    <property type="project" value="UniProtKB-EC"/>
</dbReference>
<proteinExistence type="inferred from homology"/>
<dbReference type="EMBL" id="FNXB01000004">
    <property type="protein sequence ID" value="SEH54141.1"/>
    <property type="molecule type" value="Genomic_DNA"/>
</dbReference>
<reference evidence="5 7" key="2">
    <citation type="submission" date="2016-10" db="EMBL/GenBank/DDBJ databases">
        <authorList>
            <person name="Varghese N."/>
            <person name="Submissions S."/>
        </authorList>
    </citation>
    <scope>NUCLEOTIDE SEQUENCE [LARGE SCALE GENOMIC DNA]</scope>
    <source>
        <strain evidence="5 7">CGMCC 1.7071</strain>
    </source>
</reference>
<evidence type="ECO:0000313" key="6">
    <source>
        <dbReference type="Proteomes" id="UP000183063"/>
    </source>
</evidence>
<comment type="similarity">
    <text evidence="1">Belongs to the short-chain dehydrogenases/reductases (SDR) family.</text>
</comment>
<protein>
    <submittedName>
        <fullName evidence="4">2-(R)-hydroxypropyl-CoM dehydrogenase</fullName>
        <ecNumber evidence="4">1.1.1.268</ecNumber>
    </submittedName>
    <submittedName>
        <fullName evidence="5">NAD(P)-dependent dehydrogenase, short-chain alcohol dehydrogenase family</fullName>
    </submittedName>
</protein>
<dbReference type="AlphaFoldDB" id="A0A1H8DX06"/>
<keyword evidence="7" id="KW-1185">Reference proteome</keyword>
<dbReference type="InterPro" id="IPR036291">
    <property type="entry name" value="NAD(P)-bd_dom_sf"/>
</dbReference>
<sequence>MARLQKKTALITGGTSGIGLETARQFIAEGARVAITGSSAKSVEAARAEFGDKVLVIQADAGNAAGQKAVANAIKDAFGHLDILFVNAGVAEFGPLEQWSEEAFDKSLAINVKGPFFLIQALLPVFSKQASIVLNTSINAHIGMPNSSVYALTKGALLTLAKTLSGELIGRGIRVNAVSPGPIATPLYDKLGMSEADSKAMAAQIQSQIPVGRFGDAGEVAKTIIFLASDEAAYIVGSELVIDGGMSNL</sequence>
<dbReference type="STRING" id="501024.RTCCBAU85039_1044"/>
<evidence type="ECO:0000313" key="4">
    <source>
        <dbReference type="EMBL" id="SEH54141.1"/>
    </source>
</evidence>
<keyword evidence="2 4" id="KW-0560">Oxidoreductase</keyword>
<evidence type="ECO:0000313" key="5">
    <source>
        <dbReference type="EMBL" id="SEN11740.1"/>
    </source>
</evidence>
<evidence type="ECO:0000256" key="2">
    <source>
        <dbReference type="ARBA" id="ARBA00023002"/>
    </source>
</evidence>
<dbReference type="RefSeq" id="WP_072371595.1">
    <property type="nucleotide sequence ID" value="NZ_FNXB01000004.1"/>
</dbReference>
<dbReference type="EMBL" id="FOCV01000002">
    <property type="protein sequence ID" value="SEN11740.1"/>
    <property type="molecule type" value="Genomic_DNA"/>
</dbReference>
<dbReference type="InterPro" id="IPR002347">
    <property type="entry name" value="SDR_fam"/>
</dbReference>
<dbReference type="FunFam" id="3.40.50.720:FF:000084">
    <property type="entry name" value="Short-chain dehydrogenase reductase"/>
    <property type="match status" value="1"/>
</dbReference>
<reference evidence="4" key="1">
    <citation type="submission" date="2016-10" db="EMBL/GenBank/DDBJ databases">
        <authorList>
            <person name="de Groot N.N."/>
        </authorList>
    </citation>
    <scope>NUCLEOTIDE SEQUENCE [LARGE SCALE GENOMIC DNA]</scope>
    <source>
        <strain evidence="4">CCBAU85039</strain>
    </source>
</reference>